<dbReference type="SUPFAM" id="SSF53955">
    <property type="entry name" value="Lysozyme-like"/>
    <property type="match status" value="1"/>
</dbReference>
<feature type="domain" description="Transglycosylase SLT" evidence="2">
    <location>
        <begin position="30"/>
        <end position="167"/>
    </location>
</feature>
<dbReference type="Pfam" id="PF01464">
    <property type="entry name" value="SLT"/>
    <property type="match status" value="1"/>
</dbReference>
<keyword evidence="1" id="KW-0732">Signal</keyword>
<dbReference type="RefSeq" id="WP_217426464.1">
    <property type="nucleotide sequence ID" value="NZ_CADCXN010000057.1"/>
</dbReference>
<name>A0A8S0XG31_9GAMM</name>
<dbReference type="Proteomes" id="UP000494216">
    <property type="component" value="Unassembled WGS sequence"/>
</dbReference>
<keyword evidence="4" id="KW-1185">Reference proteome</keyword>
<protein>
    <recommendedName>
        <fullName evidence="2">Transglycosylase SLT domain-containing protein</fullName>
    </recommendedName>
</protein>
<gene>
    <name evidence="3" type="ORF">METHB2_290024</name>
</gene>
<dbReference type="InterPro" id="IPR023346">
    <property type="entry name" value="Lysozyme-like_dom_sf"/>
</dbReference>
<dbReference type="Gene3D" id="1.10.530.10">
    <property type="match status" value="1"/>
</dbReference>
<evidence type="ECO:0000259" key="2">
    <source>
        <dbReference type="Pfam" id="PF01464"/>
    </source>
</evidence>
<proteinExistence type="predicted"/>
<evidence type="ECO:0000256" key="1">
    <source>
        <dbReference type="SAM" id="SignalP"/>
    </source>
</evidence>
<dbReference type="InterPro" id="IPR008258">
    <property type="entry name" value="Transglycosylase_SLT_dom_1"/>
</dbReference>
<sequence length="237" mass="25269">MPKKQLALMLFIFANSAYAAETSDFLSLTQECAPTVAPQTMAAIVQTESSFNPWAININAKTKLARQPVSKAEAISTARNLLEQGYNIDLGLGQINSKNLTATGLTVESAFDPCLNLSASASILQSNYEAAFQREKSEQTALHAALSAYNTGSFTKGVKNGYVGKVLKNAGIAAQKPVVPALDTSEAQAQAPIAEHTAYKVKASQDTPVRLSVENTEQVKQGTVFVYGNTANNAMVY</sequence>
<dbReference type="AlphaFoldDB" id="A0A8S0XG31"/>
<comment type="caution">
    <text evidence="3">The sequence shown here is derived from an EMBL/GenBank/DDBJ whole genome shotgun (WGS) entry which is preliminary data.</text>
</comment>
<evidence type="ECO:0000313" key="4">
    <source>
        <dbReference type="Proteomes" id="UP000494216"/>
    </source>
</evidence>
<accession>A0A8S0XG31</accession>
<dbReference type="CDD" id="cd16892">
    <property type="entry name" value="LT_VirB1-like"/>
    <property type="match status" value="1"/>
</dbReference>
<feature type="signal peptide" evidence="1">
    <location>
        <begin position="1"/>
        <end position="19"/>
    </location>
</feature>
<dbReference type="EMBL" id="CADCXN010000057">
    <property type="protein sequence ID" value="CAA9890777.1"/>
    <property type="molecule type" value="Genomic_DNA"/>
</dbReference>
<reference evidence="3 4" key="1">
    <citation type="submission" date="2020-02" db="EMBL/GenBank/DDBJ databases">
        <authorList>
            <person name="Hogendoorn C."/>
        </authorList>
    </citation>
    <scope>NUCLEOTIDE SEQUENCE [LARGE SCALE GENOMIC DNA]</scope>
    <source>
        <strain evidence="3">METHB21</strain>
    </source>
</reference>
<feature type="chain" id="PRO_5035941726" description="Transglycosylase SLT domain-containing protein" evidence="1">
    <location>
        <begin position="20"/>
        <end position="237"/>
    </location>
</feature>
<organism evidence="3 4">
    <name type="scientific">Candidatus Methylobacter favarea</name>
    <dbReference type="NCBI Taxonomy" id="2707345"/>
    <lineage>
        <taxon>Bacteria</taxon>
        <taxon>Pseudomonadati</taxon>
        <taxon>Pseudomonadota</taxon>
        <taxon>Gammaproteobacteria</taxon>
        <taxon>Methylococcales</taxon>
        <taxon>Methylococcaceae</taxon>
        <taxon>Methylobacter</taxon>
    </lineage>
</organism>
<evidence type="ECO:0000313" key="3">
    <source>
        <dbReference type="EMBL" id="CAA9890777.1"/>
    </source>
</evidence>